<feature type="domain" description="Glycosyl transferase family 1" evidence="4">
    <location>
        <begin position="220"/>
        <end position="383"/>
    </location>
</feature>
<dbReference type="InterPro" id="IPR001296">
    <property type="entry name" value="Glyco_trans_1"/>
</dbReference>
<evidence type="ECO:0000313" key="7">
    <source>
        <dbReference type="Proteomes" id="UP000651156"/>
    </source>
</evidence>
<keyword evidence="3" id="KW-0808">Transferase</keyword>
<evidence type="ECO:0000256" key="2">
    <source>
        <dbReference type="ARBA" id="ARBA00022676"/>
    </source>
</evidence>
<feature type="domain" description="Glycosyltransferase subfamily 4-like N-terminal" evidence="5">
    <location>
        <begin position="15"/>
        <end position="209"/>
    </location>
</feature>
<name>A0ABR9ULT0_9CHRO</name>
<dbReference type="RefSeq" id="WP_193930447.1">
    <property type="nucleotide sequence ID" value="NZ_CAWPMZ010000085.1"/>
</dbReference>
<gene>
    <name evidence="6" type="ORF">IQ230_02420</name>
</gene>
<keyword evidence="2" id="KW-0328">Glycosyltransferase</keyword>
<dbReference type="Pfam" id="PF00534">
    <property type="entry name" value="Glycos_transf_1"/>
    <property type="match status" value="1"/>
</dbReference>
<comment type="caution">
    <text evidence="6">The sequence shown here is derived from an EMBL/GenBank/DDBJ whole genome shotgun (WGS) entry which is preliminary data.</text>
</comment>
<accession>A0ABR9ULT0</accession>
<dbReference type="SUPFAM" id="SSF53756">
    <property type="entry name" value="UDP-Glycosyltransferase/glycogen phosphorylase"/>
    <property type="match status" value="1"/>
</dbReference>
<evidence type="ECO:0000259" key="5">
    <source>
        <dbReference type="Pfam" id="PF13439"/>
    </source>
</evidence>
<evidence type="ECO:0000313" key="6">
    <source>
        <dbReference type="EMBL" id="MBE9189240.1"/>
    </source>
</evidence>
<evidence type="ECO:0000259" key="4">
    <source>
        <dbReference type="Pfam" id="PF00534"/>
    </source>
</evidence>
<dbReference type="Proteomes" id="UP000651156">
    <property type="component" value="Unassembled WGS sequence"/>
</dbReference>
<proteinExistence type="inferred from homology"/>
<dbReference type="PANTHER" id="PTHR12526">
    <property type="entry name" value="GLYCOSYLTRANSFERASE"/>
    <property type="match status" value="1"/>
</dbReference>
<protein>
    <submittedName>
        <fullName evidence="6">Glycosyltransferase</fullName>
    </submittedName>
</protein>
<comment type="similarity">
    <text evidence="1">Belongs to the glycosyltransferase group 1 family. Glycosyltransferase 4 subfamily.</text>
</comment>
<dbReference type="Pfam" id="PF13439">
    <property type="entry name" value="Glyco_transf_4"/>
    <property type="match status" value="1"/>
</dbReference>
<dbReference type="EMBL" id="JADEWN010000004">
    <property type="protein sequence ID" value="MBE9189240.1"/>
    <property type="molecule type" value="Genomic_DNA"/>
</dbReference>
<dbReference type="InterPro" id="IPR028098">
    <property type="entry name" value="Glyco_trans_4-like_N"/>
</dbReference>
<organism evidence="6 7">
    <name type="scientific">Gloeocapsopsis crepidinum LEGE 06123</name>
    <dbReference type="NCBI Taxonomy" id="588587"/>
    <lineage>
        <taxon>Bacteria</taxon>
        <taxon>Bacillati</taxon>
        <taxon>Cyanobacteriota</taxon>
        <taxon>Cyanophyceae</taxon>
        <taxon>Oscillatoriophycideae</taxon>
        <taxon>Chroococcales</taxon>
        <taxon>Chroococcaceae</taxon>
        <taxon>Gloeocapsopsis</taxon>
    </lineage>
</organism>
<evidence type="ECO:0000256" key="1">
    <source>
        <dbReference type="ARBA" id="ARBA00009481"/>
    </source>
</evidence>
<keyword evidence="7" id="KW-1185">Reference proteome</keyword>
<evidence type="ECO:0000256" key="3">
    <source>
        <dbReference type="ARBA" id="ARBA00022679"/>
    </source>
</evidence>
<reference evidence="6 7" key="1">
    <citation type="submission" date="2020-10" db="EMBL/GenBank/DDBJ databases">
        <authorList>
            <person name="Castelo-Branco R."/>
            <person name="Eusebio N."/>
            <person name="Adriana R."/>
            <person name="Vieira A."/>
            <person name="Brugerolle De Fraissinette N."/>
            <person name="Rezende De Castro R."/>
            <person name="Schneider M.P."/>
            <person name="Vasconcelos V."/>
            <person name="Leao P.N."/>
        </authorList>
    </citation>
    <scope>NUCLEOTIDE SEQUENCE [LARGE SCALE GENOMIC DNA]</scope>
    <source>
        <strain evidence="6 7">LEGE 06123</strain>
    </source>
</reference>
<dbReference type="PANTHER" id="PTHR12526:SF640">
    <property type="entry name" value="COLANIC ACID BIOSYNTHESIS GLYCOSYLTRANSFERASE WCAL-RELATED"/>
    <property type="match status" value="1"/>
</dbReference>
<dbReference type="Gene3D" id="3.40.50.2000">
    <property type="entry name" value="Glycogen Phosphorylase B"/>
    <property type="match status" value="2"/>
</dbReference>
<sequence>MNIAFIVRSFPVLSETFIINQITGLIDRGYKVDVYAEEQGDIHNVHPDVLKYRLLDYTYYMPSISPNLLTRLRDGIKILTTNFWQDPKKIGQSLNILKYGSPALSLWLLYTAIPQFKKQYDIIHCQFGTSCFRGMAFQTMNAPNAKLLTIFRGDDISRFVKEKGDRIYNQLFETGDFFLANCEYFKSRVIQLGCDKSKIKVHRSGLDCNKFAFTPRYFPADERVKIVTTGRLVEKKGIEYSIRAFNKVAKTHPNLEYNIIGDGPLREHLQQLIQELGDSQKINLLGWKNEEEIIKILNQSHIFVAPSVTAADGNQDAPVNVLKEAMALGLPVISTYHGGIPELVEDSISGFLVSEKDADALAEKLNYLIEHPDLWEKMGRAGRHCVENYYNLDNLNNQLVQIYQQLLNTV</sequence>